<dbReference type="GO" id="GO:0008168">
    <property type="term" value="F:methyltransferase activity"/>
    <property type="evidence" value="ECO:0007669"/>
    <property type="project" value="UniProtKB-KW"/>
</dbReference>
<dbReference type="Pfam" id="PF05050">
    <property type="entry name" value="Methyltransf_21"/>
    <property type="match status" value="1"/>
</dbReference>
<dbReference type="InterPro" id="IPR029063">
    <property type="entry name" value="SAM-dependent_MTases_sf"/>
</dbReference>
<dbReference type="GO" id="GO:0032259">
    <property type="term" value="P:methylation"/>
    <property type="evidence" value="ECO:0007669"/>
    <property type="project" value="UniProtKB-KW"/>
</dbReference>
<comment type="caution">
    <text evidence="3">The sequence shown here is derived from an EMBL/GenBank/DDBJ whole genome shotgun (WGS) entry which is preliminary data.</text>
</comment>
<evidence type="ECO:0000313" key="3">
    <source>
        <dbReference type="EMBL" id="THV33589.1"/>
    </source>
</evidence>
<keyword evidence="3" id="KW-0808">Transferase</keyword>
<dbReference type="OrthoDB" id="424472at2"/>
<sequence>MGGHGRRGRFERGRRHCAAPHAPFAGPEQLRSRARTCHNRTHQEDAMTPTRQTATWAVDTLGAVIGRRQLVRAARFALHRARLDVPNDPNRNGEYALQRWMLDATRPDAPITVLDVGANVGAWSQSLLRQAALTGRLERLRLHAFEPAGHTHQLLSERIGEQAQVNRLAVSDLCGTATLHVVAPGAGTNSLHGDLVAPMSTEKVETTTVDAYIRNQNIKHVDLIKVDTEGHDFAVLSGCLRTLQTRAVSLVQFEYNHRWIQARQYLKDAFELLEPLGYRIGKLTPRGMEPYLGWDPDLETFVEGNYLAATPETANRLPQVAWWKPR</sequence>
<dbReference type="NCBIfam" id="TIGR01444">
    <property type="entry name" value="fkbM_fam"/>
    <property type="match status" value="1"/>
</dbReference>
<feature type="compositionally biased region" description="Basic residues" evidence="1">
    <location>
        <begin position="1"/>
        <end position="18"/>
    </location>
</feature>
<keyword evidence="3" id="KW-0489">Methyltransferase</keyword>
<feature type="domain" description="Methyltransferase FkbM" evidence="2">
    <location>
        <begin position="115"/>
        <end position="280"/>
    </location>
</feature>
<evidence type="ECO:0000313" key="4">
    <source>
        <dbReference type="Proteomes" id="UP000308760"/>
    </source>
</evidence>
<accession>A0A4S8PZA4</accession>
<evidence type="ECO:0000259" key="2">
    <source>
        <dbReference type="Pfam" id="PF05050"/>
    </source>
</evidence>
<evidence type="ECO:0000256" key="1">
    <source>
        <dbReference type="SAM" id="MobiDB-lite"/>
    </source>
</evidence>
<keyword evidence="4" id="KW-1185">Reference proteome</keyword>
<feature type="region of interest" description="Disordered" evidence="1">
    <location>
        <begin position="1"/>
        <end position="27"/>
    </location>
</feature>
<dbReference type="AlphaFoldDB" id="A0A4S8PZA4"/>
<dbReference type="Proteomes" id="UP000308760">
    <property type="component" value="Unassembled WGS sequence"/>
</dbReference>
<reference evidence="3 4" key="2">
    <citation type="submission" date="2019-05" db="EMBL/GenBank/DDBJ databases">
        <title>Glycomyces buryatensis sp. nov.</title>
        <authorList>
            <person name="Nikitina E."/>
        </authorList>
    </citation>
    <scope>NUCLEOTIDE SEQUENCE [LARGE SCALE GENOMIC DNA]</scope>
    <source>
        <strain evidence="3 4">18</strain>
    </source>
</reference>
<reference evidence="4" key="1">
    <citation type="submission" date="2019-04" db="EMBL/GenBank/DDBJ databases">
        <title>Nocardioides xinjiangensis sp. nov.</title>
        <authorList>
            <person name="Liu S."/>
        </authorList>
    </citation>
    <scope>NUCLEOTIDE SEQUENCE [LARGE SCALE GENOMIC DNA]</scope>
    <source>
        <strain evidence="4">18</strain>
    </source>
</reference>
<dbReference type="EMBL" id="STGY01000083">
    <property type="protein sequence ID" value="THV33589.1"/>
    <property type="molecule type" value="Genomic_DNA"/>
</dbReference>
<dbReference type="Gene3D" id="3.40.50.150">
    <property type="entry name" value="Vaccinia Virus protein VP39"/>
    <property type="match status" value="1"/>
</dbReference>
<dbReference type="PANTHER" id="PTHR34203:SF15">
    <property type="entry name" value="SLL1173 PROTEIN"/>
    <property type="match status" value="1"/>
</dbReference>
<dbReference type="InterPro" id="IPR006342">
    <property type="entry name" value="FkbM_mtfrase"/>
</dbReference>
<proteinExistence type="predicted"/>
<protein>
    <submittedName>
        <fullName evidence="3">FkbM family methyltransferase</fullName>
    </submittedName>
</protein>
<name>A0A4S8PZA4_9ACTN</name>
<dbReference type="SUPFAM" id="SSF53335">
    <property type="entry name" value="S-adenosyl-L-methionine-dependent methyltransferases"/>
    <property type="match status" value="1"/>
</dbReference>
<dbReference type="InterPro" id="IPR052514">
    <property type="entry name" value="SAM-dependent_MTase"/>
</dbReference>
<gene>
    <name evidence="3" type="ORF">FAB82_25980</name>
</gene>
<dbReference type="PANTHER" id="PTHR34203">
    <property type="entry name" value="METHYLTRANSFERASE, FKBM FAMILY PROTEIN"/>
    <property type="match status" value="1"/>
</dbReference>
<organism evidence="3 4">
    <name type="scientific">Glycomyces buryatensis</name>
    <dbReference type="NCBI Taxonomy" id="2570927"/>
    <lineage>
        <taxon>Bacteria</taxon>
        <taxon>Bacillati</taxon>
        <taxon>Actinomycetota</taxon>
        <taxon>Actinomycetes</taxon>
        <taxon>Glycomycetales</taxon>
        <taxon>Glycomycetaceae</taxon>
        <taxon>Glycomyces</taxon>
    </lineage>
</organism>